<dbReference type="WBParaSite" id="MhA1_Contig1596.frz3.gene3">
    <property type="protein sequence ID" value="MhA1_Contig1596.frz3.gene3"/>
    <property type="gene ID" value="MhA1_Contig1596.frz3.gene3"/>
</dbReference>
<protein>
    <recommendedName>
        <fullName evidence="1">Regulator of MON1-CCZ1 complex N-terminal domain-containing protein</fullName>
    </recommendedName>
</protein>
<accession>A0A1I8B858</accession>
<name>A0A1I8B858_MELHA</name>
<evidence type="ECO:0000313" key="3">
    <source>
        <dbReference type="WBParaSite" id="MhA1_Contig1596.frz3.gene3"/>
    </source>
</evidence>
<organism evidence="2 3">
    <name type="scientific">Meloidogyne hapla</name>
    <name type="common">Root-knot nematode worm</name>
    <dbReference type="NCBI Taxonomy" id="6305"/>
    <lineage>
        <taxon>Eukaryota</taxon>
        <taxon>Metazoa</taxon>
        <taxon>Ecdysozoa</taxon>
        <taxon>Nematoda</taxon>
        <taxon>Chromadorea</taxon>
        <taxon>Rhabditida</taxon>
        <taxon>Tylenchina</taxon>
        <taxon>Tylenchomorpha</taxon>
        <taxon>Tylenchoidea</taxon>
        <taxon>Meloidogynidae</taxon>
        <taxon>Meloidogyninae</taxon>
        <taxon>Meloidogyne</taxon>
    </lineage>
</organism>
<dbReference type="AlphaFoldDB" id="A0A1I8B858"/>
<feature type="domain" description="Regulator of MON1-CCZ1 complex N-terminal" evidence="1">
    <location>
        <begin position="24"/>
        <end position="114"/>
    </location>
</feature>
<keyword evidence="2" id="KW-1185">Reference proteome</keyword>
<reference evidence="3" key="1">
    <citation type="submission" date="2016-11" db="UniProtKB">
        <authorList>
            <consortium name="WormBaseParasite"/>
        </authorList>
    </citation>
    <scope>IDENTIFICATION</scope>
</reference>
<evidence type="ECO:0000313" key="2">
    <source>
        <dbReference type="Proteomes" id="UP000095281"/>
    </source>
</evidence>
<proteinExistence type="predicted"/>
<evidence type="ECO:0000259" key="1">
    <source>
        <dbReference type="Pfam" id="PF21029"/>
    </source>
</evidence>
<sequence length="134" mass="15432">CCVVHIDETETFHRLCTLNSSIPDIVLRSRLRNKIRSICFSSDFSSAIIQQDDAILDFLILSDNCVSSEFQQPPKFFKNSSFILGVNWLFDKQLAIITDSGVEFCLLNIHKKSLKLIKSFAHFTSWFICFVNNF</sequence>
<dbReference type="Pfam" id="PF21029">
    <property type="entry name" value="RMC1_N"/>
    <property type="match status" value="1"/>
</dbReference>
<dbReference type="Proteomes" id="UP000095281">
    <property type="component" value="Unplaced"/>
</dbReference>
<dbReference type="InterPro" id="IPR049040">
    <property type="entry name" value="RMC1_N"/>
</dbReference>